<evidence type="ECO:0000256" key="1">
    <source>
        <dbReference type="SAM" id="MobiDB-lite"/>
    </source>
</evidence>
<dbReference type="EMBL" id="MGAE01000052">
    <property type="protein sequence ID" value="OGK38594.1"/>
    <property type="molecule type" value="Genomic_DNA"/>
</dbReference>
<organism evidence="2 3">
    <name type="scientific">Candidatus Roizmanbacteria bacterium RIFCSPHIGHO2_12_FULL_44_10</name>
    <dbReference type="NCBI Taxonomy" id="1802054"/>
    <lineage>
        <taxon>Bacteria</taxon>
        <taxon>Candidatus Roizmaniibacteriota</taxon>
    </lineage>
</organism>
<dbReference type="Proteomes" id="UP000179024">
    <property type="component" value="Unassembled WGS sequence"/>
</dbReference>
<accession>A0A1F7I5E3</accession>
<name>A0A1F7I5E3_9BACT</name>
<evidence type="ECO:0000313" key="2">
    <source>
        <dbReference type="EMBL" id="OGK38594.1"/>
    </source>
</evidence>
<dbReference type="AlphaFoldDB" id="A0A1F7I5E3"/>
<evidence type="ECO:0000313" key="3">
    <source>
        <dbReference type="Proteomes" id="UP000179024"/>
    </source>
</evidence>
<gene>
    <name evidence="2" type="ORF">A3F34_03360</name>
</gene>
<protein>
    <submittedName>
        <fullName evidence="2">Uncharacterized protein</fullName>
    </submittedName>
</protein>
<comment type="caution">
    <text evidence="2">The sequence shown here is derived from an EMBL/GenBank/DDBJ whole genome shotgun (WGS) entry which is preliminary data.</text>
</comment>
<proteinExistence type="predicted"/>
<reference evidence="2 3" key="1">
    <citation type="journal article" date="2016" name="Nat. Commun.">
        <title>Thousands of microbial genomes shed light on interconnected biogeochemical processes in an aquifer system.</title>
        <authorList>
            <person name="Anantharaman K."/>
            <person name="Brown C.T."/>
            <person name="Hug L.A."/>
            <person name="Sharon I."/>
            <person name="Castelle C.J."/>
            <person name="Probst A.J."/>
            <person name="Thomas B.C."/>
            <person name="Singh A."/>
            <person name="Wilkins M.J."/>
            <person name="Karaoz U."/>
            <person name="Brodie E.L."/>
            <person name="Williams K.H."/>
            <person name="Hubbard S.S."/>
            <person name="Banfield J.F."/>
        </authorList>
    </citation>
    <scope>NUCLEOTIDE SEQUENCE [LARGE SCALE GENOMIC DNA]</scope>
</reference>
<sequence length="349" mass="39524">MFKHFSEDAKDTEESPNPLPVFIAYNDENSKVIQESLPTLGVVSLYVLLKENYYKKIGYFRKTGMEIQRRSHQIPIAYAGVFVCDNDEGNEILRVMENPQHNRWDPHNAREKTEELFEKAKRADGELKDFIRRSLKGLFEAGSTKYLNIPGLEKYLYITSEDEERLAGFNENPGMNEDISNIETGSEIGAEKEESEEVEIAQPVRVVKKPRGIKKGGKIKTGKGGRKRGGGDVMPEGGEETEKGLEGKILSDVESRSFAVREAPDNIEHVIVVKGEPGTKFNLALSVGTEDSFEEMNIKKAIDNSEKPLRTKNNRIYGLELDPQGKSQLKVKFETNERYSLRITAYENR</sequence>
<feature type="compositionally biased region" description="Basic residues" evidence="1">
    <location>
        <begin position="212"/>
        <end position="228"/>
    </location>
</feature>
<feature type="region of interest" description="Disordered" evidence="1">
    <location>
        <begin position="212"/>
        <end position="248"/>
    </location>
</feature>